<gene>
    <name evidence="4" type="ORF">NCTC10994_01553</name>
</gene>
<dbReference type="Proteomes" id="UP000249091">
    <property type="component" value="Chromosome 1"/>
</dbReference>
<evidence type="ECO:0000313" key="4">
    <source>
        <dbReference type="EMBL" id="SQI30399.1"/>
    </source>
</evidence>
<evidence type="ECO:0000256" key="2">
    <source>
        <dbReference type="SAM" id="Phobius"/>
    </source>
</evidence>
<reference evidence="4 5" key="1">
    <citation type="submission" date="2018-06" db="EMBL/GenBank/DDBJ databases">
        <authorList>
            <consortium name="Pathogen Informatics"/>
            <person name="Doyle S."/>
        </authorList>
    </citation>
    <scope>NUCLEOTIDE SEQUENCE [LARGE SCALE GENOMIC DNA]</scope>
    <source>
        <strain evidence="4 5">NCTC10994</strain>
    </source>
</reference>
<dbReference type="InterPro" id="IPR046672">
    <property type="entry name" value="DUF6542"/>
</dbReference>
<dbReference type="KEGG" id="rcr:NCTC10994_01553"/>
<keyword evidence="2" id="KW-1133">Transmembrane helix</keyword>
<feature type="transmembrane region" description="Helical" evidence="2">
    <location>
        <begin position="15"/>
        <end position="35"/>
    </location>
</feature>
<proteinExistence type="predicted"/>
<keyword evidence="5" id="KW-1185">Reference proteome</keyword>
<keyword evidence="2" id="KW-0472">Membrane</keyword>
<dbReference type="Pfam" id="PF20177">
    <property type="entry name" value="DUF6542"/>
    <property type="match status" value="1"/>
</dbReference>
<feature type="region of interest" description="Disordered" evidence="1">
    <location>
        <begin position="138"/>
        <end position="293"/>
    </location>
</feature>
<feature type="compositionally biased region" description="Basic and acidic residues" evidence="1">
    <location>
        <begin position="157"/>
        <end position="167"/>
    </location>
</feature>
<protein>
    <submittedName>
        <fullName evidence="4">Hypothetical membrane protein</fullName>
    </submittedName>
</protein>
<feature type="compositionally biased region" description="Low complexity" evidence="1">
    <location>
        <begin position="260"/>
        <end position="272"/>
    </location>
</feature>
<evidence type="ECO:0000259" key="3">
    <source>
        <dbReference type="Pfam" id="PF20177"/>
    </source>
</evidence>
<dbReference type="AlphaFoldDB" id="A0A2X4TVP6"/>
<feature type="transmembrane region" description="Helical" evidence="2">
    <location>
        <begin position="42"/>
        <end position="61"/>
    </location>
</feature>
<keyword evidence="2" id="KW-0812">Transmembrane</keyword>
<feature type="compositionally biased region" description="Low complexity" evidence="1">
    <location>
        <begin position="171"/>
        <end position="184"/>
    </location>
</feature>
<feature type="domain" description="DUF6542" evidence="3">
    <location>
        <begin position="14"/>
        <end position="133"/>
    </location>
</feature>
<dbReference type="STRING" id="1219011.GCA_001895045_01844"/>
<evidence type="ECO:0000313" key="5">
    <source>
        <dbReference type="Proteomes" id="UP000249091"/>
    </source>
</evidence>
<dbReference type="EMBL" id="LS483468">
    <property type="protein sequence ID" value="SQI30399.1"/>
    <property type="molecule type" value="Genomic_DNA"/>
</dbReference>
<feature type="compositionally biased region" description="Basic residues" evidence="1">
    <location>
        <begin position="141"/>
        <end position="155"/>
    </location>
</feature>
<evidence type="ECO:0000256" key="1">
    <source>
        <dbReference type="SAM" id="MobiDB-lite"/>
    </source>
</evidence>
<feature type="transmembrane region" description="Helical" evidence="2">
    <location>
        <begin position="111"/>
        <end position="131"/>
    </location>
</feature>
<accession>A0A2X4TVP6</accession>
<sequence>MPLDTRSLISTVPGVPWWGALAIAAGATAVGILIDAARGNELTAAFTAFYVLGCIAAVVAVRHTGLFTAMAQPPLLLMVAVPLGQEVISTGSSSGLRDLVLNVAYPLVNRFPAMLLATVGVLLIGGFRIYAAKQSAGARSRSPRTRAASRTRSARPRSAERDTEPRRARAARANPRSAPSSSAAGKVPVRKPVPPTASVRDVSDTRTGATPRRRAAPASEVARTVDPASRVERTARRPRVPRTDFVPPVEERAPRRRPPASEAVRPAQRPVTAPHPAPTHQPPQVRYRDRYED</sequence>
<name>A0A2X4TVP6_9NOCA</name>
<organism evidence="4 5">
    <name type="scientific">Rhodococcus coprophilus</name>
    <dbReference type="NCBI Taxonomy" id="38310"/>
    <lineage>
        <taxon>Bacteria</taxon>
        <taxon>Bacillati</taxon>
        <taxon>Actinomycetota</taxon>
        <taxon>Actinomycetes</taxon>
        <taxon>Mycobacteriales</taxon>
        <taxon>Nocardiaceae</taxon>
        <taxon>Rhodococcus</taxon>
    </lineage>
</organism>